<dbReference type="Pfam" id="PF00211">
    <property type="entry name" value="Guanylate_cyc"/>
    <property type="match status" value="1"/>
</dbReference>
<keyword evidence="14" id="KW-1185">Reference proteome</keyword>
<evidence type="ECO:0000313" key="13">
    <source>
        <dbReference type="EMBL" id="CAH1397423.1"/>
    </source>
</evidence>
<dbReference type="OrthoDB" id="10261550at2759"/>
<dbReference type="PANTHER" id="PTHR45627:SF30">
    <property type="entry name" value="ADENYLATE CYCLASE TYPE 3"/>
    <property type="match status" value="1"/>
</dbReference>
<evidence type="ECO:0000256" key="2">
    <source>
        <dbReference type="ARBA" id="ARBA00004141"/>
    </source>
</evidence>
<name>A0A9P0H8B5_NEZVI</name>
<dbReference type="GO" id="GO:0035556">
    <property type="term" value="P:intracellular signal transduction"/>
    <property type="evidence" value="ECO:0007669"/>
    <property type="project" value="InterPro"/>
</dbReference>
<dbReference type="InterPro" id="IPR029787">
    <property type="entry name" value="Nucleotide_cyclase"/>
</dbReference>
<comment type="catalytic activity">
    <reaction evidence="1">
        <text>ATP = 3',5'-cyclic AMP + diphosphate</text>
        <dbReference type="Rhea" id="RHEA:15389"/>
        <dbReference type="ChEBI" id="CHEBI:30616"/>
        <dbReference type="ChEBI" id="CHEBI:33019"/>
        <dbReference type="ChEBI" id="CHEBI:58165"/>
        <dbReference type="EC" id="4.6.1.1"/>
    </reaction>
</comment>
<keyword evidence="11" id="KW-0456">Lyase</keyword>
<keyword evidence="6" id="KW-0547">Nucleotide-binding</keyword>
<dbReference type="SUPFAM" id="SSF55073">
    <property type="entry name" value="Nucleotide cyclase"/>
    <property type="match status" value="1"/>
</dbReference>
<dbReference type="GO" id="GO:0006171">
    <property type="term" value="P:cAMP biosynthetic process"/>
    <property type="evidence" value="ECO:0007669"/>
    <property type="project" value="TreeGrafter"/>
</dbReference>
<dbReference type="EC" id="4.6.1.1" evidence="3"/>
<dbReference type="Proteomes" id="UP001152798">
    <property type="component" value="Chromosome 3"/>
</dbReference>
<dbReference type="Gene3D" id="3.30.70.1230">
    <property type="entry name" value="Nucleotide cyclase"/>
    <property type="match status" value="1"/>
</dbReference>
<dbReference type="GO" id="GO:0005524">
    <property type="term" value="F:ATP binding"/>
    <property type="evidence" value="ECO:0007669"/>
    <property type="project" value="UniProtKB-KW"/>
</dbReference>
<dbReference type="InterPro" id="IPR001054">
    <property type="entry name" value="A/G_cyclase"/>
</dbReference>
<evidence type="ECO:0000256" key="7">
    <source>
        <dbReference type="ARBA" id="ARBA00022840"/>
    </source>
</evidence>
<accession>A0A9P0H8B5</accession>
<feature type="domain" description="Guanylate cyclase" evidence="12">
    <location>
        <begin position="105"/>
        <end position="145"/>
    </location>
</feature>
<keyword evidence="9" id="KW-1133">Transmembrane helix</keyword>
<dbReference type="GO" id="GO:0005886">
    <property type="term" value="C:plasma membrane"/>
    <property type="evidence" value="ECO:0007669"/>
    <property type="project" value="TreeGrafter"/>
</dbReference>
<evidence type="ECO:0000256" key="11">
    <source>
        <dbReference type="ARBA" id="ARBA00023239"/>
    </source>
</evidence>
<dbReference type="PANTHER" id="PTHR45627">
    <property type="entry name" value="ADENYLATE CYCLASE TYPE 1"/>
    <property type="match status" value="1"/>
</dbReference>
<evidence type="ECO:0000256" key="8">
    <source>
        <dbReference type="ARBA" id="ARBA00022842"/>
    </source>
</evidence>
<keyword evidence="8" id="KW-0460">Magnesium</keyword>
<evidence type="ECO:0000313" key="14">
    <source>
        <dbReference type="Proteomes" id="UP001152798"/>
    </source>
</evidence>
<sequence>MPEERLPKLCFNRLKTLDKDKPDIDFNWVSQFRAIAELNAYAEELSVHHTNGLLRYKDDILEKAHNYYFSADIQRTLNSTNYPFYRMLCSYNAPDPEAYVQQKTNSPVDMRVGIHTGAVLAGVLGQRQWQFDVYSKDVELANKMESSGLPG</sequence>
<dbReference type="EMBL" id="OV725079">
    <property type="protein sequence ID" value="CAH1397423.1"/>
    <property type="molecule type" value="Genomic_DNA"/>
</dbReference>
<evidence type="ECO:0000256" key="5">
    <source>
        <dbReference type="ARBA" id="ARBA00022723"/>
    </source>
</evidence>
<dbReference type="GO" id="GO:0007189">
    <property type="term" value="P:adenylate cyclase-activating G protein-coupled receptor signaling pathway"/>
    <property type="evidence" value="ECO:0007669"/>
    <property type="project" value="TreeGrafter"/>
</dbReference>
<keyword evidence="4" id="KW-0812">Transmembrane</keyword>
<proteinExistence type="predicted"/>
<reference evidence="13" key="1">
    <citation type="submission" date="2022-01" db="EMBL/GenBank/DDBJ databases">
        <authorList>
            <person name="King R."/>
        </authorList>
    </citation>
    <scope>NUCLEOTIDE SEQUENCE</scope>
</reference>
<comment type="subcellular location">
    <subcellularLocation>
        <location evidence="2">Membrane</location>
        <topology evidence="2">Multi-pass membrane protein</topology>
    </subcellularLocation>
</comment>
<gene>
    <name evidence="13" type="ORF">NEZAVI_LOCUS7248</name>
</gene>
<evidence type="ECO:0000256" key="4">
    <source>
        <dbReference type="ARBA" id="ARBA00022692"/>
    </source>
</evidence>
<evidence type="ECO:0000256" key="10">
    <source>
        <dbReference type="ARBA" id="ARBA00023136"/>
    </source>
</evidence>
<evidence type="ECO:0000259" key="12">
    <source>
        <dbReference type="PROSITE" id="PS50125"/>
    </source>
</evidence>
<keyword evidence="5" id="KW-0479">Metal-binding</keyword>
<evidence type="ECO:0000256" key="9">
    <source>
        <dbReference type="ARBA" id="ARBA00022989"/>
    </source>
</evidence>
<keyword evidence="7" id="KW-0067">ATP-binding</keyword>
<dbReference type="AlphaFoldDB" id="A0A9P0H8B5"/>
<evidence type="ECO:0000256" key="6">
    <source>
        <dbReference type="ARBA" id="ARBA00022741"/>
    </source>
</evidence>
<evidence type="ECO:0000256" key="1">
    <source>
        <dbReference type="ARBA" id="ARBA00001593"/>
    </source>
</evidence>
<dbReference type="GO" id="GO:0004016">
    <property type="term" value="F:adenylate cyclase activity"/>
    <property type="evidence" value="ECO:0007669"/>
    <property type="project" value="UniProtKB-EC"/>
</dbReference>
<protein>
    <recommendedName>
        <fullName evidence="3">adenylate cyclase</fullName>
        <ecNumber evidence="3">4.6.1.1</ecNumber>
    </recommendedName>
</protein>
<dbReference type="GO" id="GO:0046872">
    <property type="term" value="F:metal ion binding"/>
    <property type="evidence" value="ECO:0007669"/>
    <property type="project" value="UniProtKB-KW"/>
</dbReference>
<keyword evidence="10" id="KW-0472">Membrane</keyword>
<evidence type="ECO:0000256" key="3">
    <source>
        <dbReference type="ARBA" id="ARBA00012201"/>
    </source>
</evidence>
<organism evidence="13 14">
    <name type="scientific">Nezara viridula</name>
    <name type="common">Southern green stink bug</name>
    <name type="synonym">Cimex viridulus</name>
    <dbReference type="NCBI Taxonomy" id="85310"/>
    <lineage>
        <taxon>Eukaryota</taxon>
        <taxon>Metazoa</taxon>
        <taxon>Ecdysozoa</taxon>
        <taxon>Arthropoda</taxon>
        <taxon>Hexapoda</taxon>
        <taxon>Insecta</taxon>
        <taxon>Pterygota</taxon>
        <taxon>Neoptera</taxon>
        <taxon>Paraneoptera</taxon>
        <taxon>Hemiptera</taxon>
        <taxon>Heteroptera</taxon>
        <taxon>Panheteroptera</taxon>
        <taxon>Pentatomomorpha</taxon>
        <taxon>Pentatomoidea</taxon>
        <taxon>Pentatomidae</taxon>
        <taxon>Pentatominae</taxon>
        <taxon>Nezara</taxon>
    </lineage>
</organism>
<dbReference type="PROSITE" id="PS50125">
    <property type="entry name" value="GUANYLATE_CYCLASE_2"/>
    <property type="match status" value="1"/>
</dbReference>